<dbReference type="InterPro" id="IPR053137">
    <property type="entry name" value="NLR-like"/>
</dbReference>
<sequence>MEFDGRDPNDLPQGGSKDKRLTMVSAAETNPETTLRLRDMALSCRSHFRKLCELEDSDTIAGKPTDFWASQQFTEFEIWCSKVGVDRPGAGSLDMRLKDVPELCSMFDHLLSALERSLVELENPQTESTTVSHIVSGDIGDSASDGAGKDDNPKDEGSDSSSSLSFDSLSSLDNSEGQETELNPAMKRKVVLRERAEDTINRLRDHALGLPKLSVQHRQQRLALYRQKEEPKMAFDGFKRIAKHRANEHFKLASENVKELMAESFARRRIKFNYVEQHRGKLQKQSLLSNRPNTPPEPPEEGGSPGEDLPTRRPEFKTTPEPTQVLPRPLPMDQRTIFSATEITRLEPLPPRPKSQRAESVASVLIRDPGFPPAPNVIGGTFECPYCHVDLVAGDAEAKPWFRHLLQDFEPYFCTVDNCKDPFGFPNTFDGLMAHLQSHVPFKYHLDTPDGEHMEFDRESEFENQVREFHGGDLLDEVHLDKLKKSSLRRGIFMFHSCPFCGGFPDDLEKDGYSDPTKAACQTQLRRHVDLHMQQLIKFLPPFREDLVKKDMAKKGSAEVDGTLSDNGTAEHVDLVETECEQEDCSCHYDADRFPGPPDMDAEGDFWREMAGLYSDAQGAHNRSEVPTAEFLERWGLQLHEFIAASDNNHASLPDANKIYIGWISALPIELTAATFFLDTKPCLPEKVARNDSNSYVVGKVGRHNVVMACLPDGEYGTAAASVVAANMLRSFPNIRFGLMVGIGGGAPGQTDMHLGDIVVGNPSYNPGAVLQYDFGKAIQNQMFATTGHLGQPRMILLTTLAYLRSRQATIGHCYEAQITEVLAGKSKRTVAKFSRPNPTSDRLYRPEYTHSEDNLACEICCGDSSSVLVPRPKREMPEDGKDSAVVHYGLIASANQRMKDAAVRDSLAAEKGVLCFETEAAGLMDNFPCLVIRGICDYSDSHQNKDWQGFAAMMASAYAKDLLNHIARISVQKEKAAREVVGMGNGIEHLLRQHALATNDAPASLEFQASIAKLKRRLSPADPSTNINRARKLRHPGTGDWILGVPQFLEWCSGSGRRQLWLHGPVGCGKTVLSTRILDHLADRIVLAFFFDFSDPKKRTTYDMLLTLAFQASIWLIRLGKGPERFLQSSASQPSIAALWKSLPEMLADLGEVIILLDALDGLTMKRGLLDWIRDTVKMRELGHVRLIVTSRPEYELQEYIPAIIGKDNCLPLDEKAINRDIRSYVKARLLNDASFRSKLPTDGILAQEICQTVGDKAGPMFLWARCQLATLSEGPGAIQDCLDKLPKGLAQTYHRLMESIPSELKRGAMRLLLFLVHSGRPIRVREARDVIGTQAETKPRVFNHWDRPFNRPIKLLRYCPSMVTLENDDAVIQLIHPSLKDYLIGLPEFQDPDASISITWTCLTYLMAIDPDVDDIDAEFPLRAAAWELWKQHGDRAEVSDKIVEESVRVLRATATTPVLEEVMRLAEEYTPSPLAAACAGGFPKTARRLMEEGIEPGLLSEALCITSARGHEEMARLLLENGSFEPYSLSEALRAASARGHVEIARLLLGRGKPFRRGTFSDPLYAASAGGHEEMVRLLLGTEGFWQPEALPRALHIASAKGYAMIARLLLEKGSFELGSLSKALGIAAAKGHEQIVRLLLEKGLFEPDTLSQALRIASAEGNHGIVRLLLEDGAEVDTDCEGT</sequence>
<protein>
    <recommendedName>
        <fullName evidence="4">Nephrocystin 3-like N-terminal domain-containing protein</fullName>
    </recommendedName>
</protein>
<reference evidence="6" key="5">
    <citation type="submission" date="2015-06" db="UniProtKB">
        <authorList>
            <consortium name="EnsemblFungi"/>
        </authorList>
    </citation>
    <scope>IDENTIFICATION</scope>
    <source>
        <strain evidence="6">ATCC 64411</strain>
    </source>
</reference>
<feature type="compositionally biased region" description="Low complexity" evidence="3">
    <location>
        <begin position="136"/>
        <end position="146"/>
    </location>
</feature>
<feature type="region of interest" description="Disordered" evidence="3">
    <location>
        <begin position="1"/>
        <end position="27"/>
    </location>
</feature>
<keyword evidence="1" id="KW-0677">Repeat</keyword>
<feature type="region of interest" description="Disordered" evidence="3">
    <location>
        <begin position="281"/>
        <end position="329"/>
    </location>
</feature>
<evidence type="ECO:0000313" key="5">
    <source>
        <dbReference type="EMBL" id="KLU85493.1"/>
    </source>
</evidence>
<dbReference type="eggNOG" id="KOG0504">
    <property type="taxonomic scope" value="Eukaryota"/>
</dbReference>
<proteinExistence type="predicted"/>
<dbReference type="OMA" id="EDYRYGN"/>
<keyword evidence="2" id="KW-0040">ANK repeat</keyword>
<dbReference type="EnsemblFungi" id="MAPG_04516T0">
    <property type="protein sequence ID" value="MAPG_04516T0"/>
    <property type="gene ID" value="MAPG_04516"/>
</dbReference>
<evidence type="ECO:0000256" key="3">
    <source>
        <dbReference type="SAM" id="MobiDB-lite"/>
    </source>
</evidence>
<dbReference type="VEuPathDB" id="FungiDB:MAPG_04516"/>
<dbReference type="InterPro" id="IPR056884">
    <property type="entry name" value="NPHP3-like_N"/>
</dbReference>
<reference evidence="7" key="1">
    <citation type="submission" date="2010-05" db="EMBL/GenBank/DDBJ databases">
        <title>The genome sequence of Magnaporthe poae strain ATCC 64411.</title>
        <authorList>
            <person name="Ma L.-J."/>
            <person name="Dead R."/>
            <person name="Young S."/>
            <person name="Zeng Q."/>
            <person name="Koehrsen M."/>
            <person name="Alvarado L."/>
            <person name="Berlin A."/>
            <person name="Chapman S.B."/>
            <person name="Chen Z."/>
            <person name="Freedman E."/>
            <person name="Gellesch M."/>
            <person name="Goldberg J."/>
            <person name="Griggs A."/>
            <person name="Gujja S."/>
            <person name="Heilman E.R."/>
            <person name="Heiman D."/>
            <person name="Hepburn T."/>
            <person name="Howarth C."/>
            <person name="Jen D."/>
            <person name="Larson L."/>
            <person name="Mehta T."/>
            <person name="Neiman D."/>
            <person name="Pearson M."/>
            <person name="Roberts A."/>
            <person name="Saif S."/>
            <person name="Shea T."/>
            <person name="Shenoy N."/>
            <person name="Sisk P."/>
            <person name="Stolte C."/>
            <person name="Sykes S."/>
            <person name="Walk T."/>
            <person name="White J."/>
            <person name="Yandava C."/>
            <person name="Haas B."/>
            <person name="Nusbaum C."/>
            <person name="Birren B."/>
        </authorList>
    </citation>
    <scope>NUCLEOTIDE SEQUENCE [LARGE SCALE GENOMIC DNA]</scope>
    <source>
        <strain evidence="7">ATCC 64411 / 73-15</strain>
    </source>
</reference>
<organism evidence="6 7">
    <name type="scientific">Magnaporthiopsis poae (strain ATCC 64411 / 73-15)</name>
    <name type="common">Kentucky bluegrass fungus</name>
    <name type="synonym">Magnaporthe poae</name>
    <dbReference type="NCBI Taxonomy" id="644358"/>
    <lineage>
        <taxon>Eukaryota</taxon>
        <taxon>Fungi</taxon>
        <taxon>Dikarya</taxon>
        <taxon>Ascomycota</taxon>
        <taxon>Pezizomycotina</taxon>
        <taxon>Sordariomycetes</taxon>
        <taxon>Sordariomycetidae</taxon>
        <taxon>Magnaporthales</taxon>
        <taxon>Magnaporthaceae</taxon>
        <taxon>Magnaporthiopsis</taxon>
    </lineage>
</organism>
<evidence type="ECO:0000256" key="2">
    <source>
        <dbReference type="PROSITE-ProRule" id="PRU00023"/>
    </source>
</evidence>
<feature type="compositionally biased region" description="Basic and acidic residues" evidence="3">
    <location>
        <begin position="147"/>
        <end position="157"/>
    </location>
</feature>
<dbReference type="OrthoDB" id="1577640at2759"/>
<dbReference type="Proteomes" id="UP000011715">
    <property type="component" value="Unassembled WGS sequence"/>
</dbReference>
<feature type="compositionally biased region" description="Low complexity" evidence="3">
    <location>
        <begin position="159"/>
        <end position="175"/>
    </location>
</feature>
<dbReference type="Gene3D" id="1.25.40.20">
    <property type="entry name" value="Ankyrin repeat-containing domain"/>
    <property type="match status" value="2"/>
</dbReference>
<dbReference type="EMBL" id="GL876968">
    <property type="protein sequence ID" value="KLU85493.1"/>
    <property type="molecule type" value="Genomic_DNA"/>
</dbReference>
<dbReference type="GO" id="GO:0009116">
    <property type="term" value="P:nucleoside metabolic process"/>
    <property type="evidence" value="ECO:0007669"/>
    <property type="project" value="InterPro"/>
</dbReference>
<reference evidence="5" key="3">
    <citation type="submission" date="2011-03" db="EMBL/GenBank/DDBJ databases">
        <title>Annotation of Magnaporthe poae ATCC 64411.</title>
        <authorList>
            <person name="Ma L.-J."/>
            <person name="Dead R."/>
            <person name="Young S.K."/>
            <person name="Zeng Q."/>
            <person name="Gargeya S."/>
            <person name="Fitzgerald M."/>
            <person name="Haas B."/>
            <person name="Abouelleil A."/>
            <person name="Alvarado L."/>
            <person name="Arachchi H.M."/>
            <person name="Berlin A."/>
            <person name="Brown A."/>
            <person name="Chapman S.B."/>
            <person name="Chen Z."/>
            <person name="Dunbar C."/>
            <person name="Freedman E."/>
            <person name="Gearin G."/>
            <person name="Gellesch M."/>
            <person name="Goldberg J."/>
            <person name="Griggs A."/>
            <person name="Gujja S."/>
            <person name="Heiman D."/>
            <person name="Howarth C."/>
            <person name="Larson L."/>
            <person name="Lui A."/>
            <person name="MacDonald P.J.P."/>
            <person name="Mehta T."/>
            <person name="Montmayeur A."/>
            <person name="Murphy C."/>
            <person name="Neiman D."/>
            <person name="Pearson M."/>
            <person name="Priest M."/>
            <person name="Roberts A."/>
            <person name="Saif S."/>
            <person name="Shea T."/>
            <person name="Shenoy N."/>
            <person name="Sisk P."/>
            <person name="Stolte C."/>
            <person name="Sykes S."/>
            <person name="Yandava C."/>
            <person name="Wortman J."/>
            <person name="Nusbaum C."/>
            <person name="Birren B."/>
        </authorList>
    </citation>
    <scope>NUCLEOTIDE SEQUENCE</scope>
    <source>
        <strain evidence="5">ATCC 64411</strain>
    </source>
</reference>
<dbReference type="Gene3D" id="3.40.50.1580">
    <property type="entry name" value="Nucleoside phosphorylase domain"/>
    <property type="match status" value="1"/>
</dbReference>
<dbReference type="SMART" id="SM00248">
    <property type="entry name" value="ANK"/>
    <property type="match status" value="6"/>
</dbReference>
<name>A0A0C4DWY2_MAGP6</name>
<dbReference type="GO" id="GO:0003824">
    <property type="term" value="F:catalytic activity"/>
    <property type="evidence" value="ECO:0007669"/>
    <property type="project" value="InterPro"/>
</dbReference>
<dbReference type="InterPro" id="IPR002110">
    <property type="entry name" value="Ankyrin_rpt"/>
</dbReference>
<dbReference type="SUPFAM" id="SSF53167">
    <property type="entry name" value="Purine and uridine phosphorylases"/>
    <property type="match status" value="1"/>
</dbReference>
<feature type="region of interest" description="Disordered" evidence="3">
    <location>
        <begin position="124"/>
        <end position="188"/>
    </location>
</feature>
<feature type="compositionally biased region" description="Polar residues" evidence="3">
    <location>
        <begin position="124"/>
        <end position="133"/>
    </location>
</feature>
<reference evidence="6" key="4">
    <citation type="journal article" date="2015" name="G3 (Bethesda)">
        <title>Genome sequences of three phytopathogenic species of the Magnaporthaceae family of fungi.</title>
        <authorList>
            <person name="Okagaki L.H."/>
            <person name="Nunes C.C."/>
            <person name="Sailsbery J."/>
            <person name="Clay B."/>
            <person name="Brown D."/>
            <person name="John T."/>
            <person name="Oh Y."/>
            <person name="Young N."/>
            <person name="Fitzgerald M."/>
            <person name="Haas B.J."/>
            <person name="Zeng Q."/>
            <person name="Young S."/>
            <person name="Adiconis X."/>
            <person name="Fan L."/>
            <person name="Levin J.Z."/>
            <person name="Mitchell T.K."/>
            <person name="Okubara P.A."/>
            <person name="Farman M.L."/>
            <person name="Kohn L.M."/>
            <person name="Birren B."/>
            <person name="Ma L.-J."/>
            <person name="Dean R.A."/>
        </authorList>
    </citation>
    <scope>NUCLEOTIDE SEQUENCE</scope>
    <source>
        <strain evidence="6">ATCC 64411 / 73-15</strain>
    </source>
</reference>
<feature type="compositionally biased region" description="Basic and acidic residues" evidence="3">
    <location>
        <begin position="309"/>
        <end position="318"/>
    </location>
</feature>
<dbReference type="InterPro" id="IPR027417">
    <property type="entry name" value="P-loop_NTPase"/>
</dbReference>
<evidence type="ECO:0000259" key="4">
    <source>
        <dbReference type="Pfam" id="PF24883"/>
    </source>
</evidence>
<dbReference type="Pfam" id="PF24883">
    <property type="entry name" value="NPHP3_N"/>
    <property type="match status" value="1"/>
</dbReference>
<reference evidence="5" key="2">
    <citation type="submission" date="2010-05" db="EMBL/GenBank/DDBJ databases">
        <title>The Genome Sequence of Magnaporthe poae strain ATCC 64411.</title>
        <authorList>
            <consortium name="The Broad Institute Genome Sequencing Platform"/>
            <consortium name="Broad Institute Genome Sequencing Center for Infectious Disease"/>
            <person name="Ma L.-J."/>
            <person name="Dead R."/>
            <person name="Young S."/>
            <person name="Zeng Q."/>
            <person name="Koehrsen M."/>
            <person name="Alvarado L."/>
            <person name="Berlin A."/>
            <person name="Chapman S.B."/>
            <person name="Chen Z."/>
            <person name="Freedman E."/>
            <person name="Gellesch M."/>
            <person name="Goldberg J."/>
            <person name="Griggs A."/>
            <person name="Gujja S."/>
            <person name="Heilman E.R."/>
            <person name="Heiman D."/>
            <person name="Hepburn T."/>
            <person name="Howarth C."/>
            <person name="Jen D."/>
            <person name="Larson L."/>
            <person name="Mehta T."/>
            <person name="Neiman D."/>
            <person name="Pearson M."/>
            <person name="Roberts A."/>
            <person name="Saif S."/>
            <person name="Shea T."/>
            <person name="Shenoy N."/>
            <person name="Sisk P."/>
            <person name="Stolte C."/>
            <person name="Sykes S."/>
            <person name="Walk T."/>
            <person name="White J."/>
            <person name="Yandava C."/>
            <person name="Haas B."/>
            <person name="Nusbaum C."/>
            <person name="Birren B."/>
        </authorList>
    </citation>
    <scope>NUCLEOTIDE SEQUENCE</scope>
    <source>
        <strain evidence="5">ATCC 64411</strain>
    </source>
</reference>
<dbReference type="PANTHER" id="PTHR46082:SF11">
    <property type="entry name" value="AAA+ ATPASE DOMAIN-CONTAINING PROTEIN-RELATED"/>
    <property type="match status" value="1"/>
</dbReference>
<dbReference type="STRING" id="644358.A0A0C4DWY2"/>
<dbReference type="SUPFAM" id="SSF48403">
    <property type="entry name" value="Ankyrin repeat"/>
    <property type="match status" value="1"/>
</dbReference>
<dbReference type="InterPro" id="IPR036770">
    <property type="entry name" value="Ankyrin_rpt-contain_sf"/>
</dbReference>
<dbReference type="SUPFAM" id="SSF52540">
    <property type="entry name" value="P-loop containing nucleoside triphosphate hydrolases"/>
    <property type="match status" value="1"/>
</dbReference>
<feature type="domain" description="Nephrocystin 3-like N-terminal" evidence="4">
    <location>
        <begin position="1038"/>
        <end position="1193"/>
    </location>
</feature>
<gene>
    <name evidence="5" type="ORF">MAPG_04516</name>
</gene>
<accession>A0A0C4DWY2</accession>
<dbReference type="PROSITE" id="PS50088">
    <property type="entry name" value="ANK_REPEAT"/>
    <property type="match status" value="1"/>
</dbReference>
<dbReference type="EMBL" id="ADBL01001063">
    <property type="status" value="NOT_ANNOTATED_CDS"/>
    <property type="molecule type" value="Genomic_DNA"/>
</dbReference>
<dbReference type="Gene3D" id="3.40.50.300">
    <property type="entry name" value="P-loop containing nucleotide triphosphate hydrolases"/>
    <property type="match status" value="1"/>
</dbReference>
<evidence type="ECO:0000256" key="1">
    <source>
        <dbReference type="ARBA" id="ARBA00022737"/>
    </source>
</evidence>
<evidence type="ECO:0000313" key="7">
    <source>
        <dbReference type="Proteomes" id="UP000011715"/>
    </source>
</evidence>
<dbReference type="InterPro" id="IPR035994">
    <property type="entry name" value="Nucleoside_phosphorylase_sf"/>
</dbReference>
<feature type="repeat" description="ANK" evidence="2">
    <location>
        <begin position="1653"/>
        <end position="1685"/>
    </location>
</feature>
<dbReference type="PANTHER" id="PTHR46082">
    <property type="entry name" value="ATP/GTP-BINDING PROTEIN-RELATED"/>
    <property type="match status" value="1"/>
</dbReference>
<feature type="compositionally biased region" description="Polar residues" evidence="3">
    <location>
        <begin position="283"/>
        <end position="292"/>
    </location>
</feature>
<dbReference type="Pfam" id="PF12796">
    <property type="entry name" value="Ank_2"/>
    <property type="match status" value="2"/>
</dbReference>
<evidence type="ECO:0000313" key="6">
    <source>
        <dbReference type="EnsemblFungi" id="MAPG_04516T0"/>
    </source>
</evidence>
<keyword evidence="7" id="KW-1185">Reference proteome</keyword>